<proteinExistence type="predicted"/>
<evidence type="ECO:0000256" key="2">
    <source>
        <dbReference type="SAM" id="MobiDB-lite"/>
    </source>
</evidence>
<sequence>MVKLRLRNASSTKEQDAPVRATPTKTQGDPPFRVGLRFRPHDGSTKAQDRDFVKLLYAPAKVPLHRRELPSSQTAAMHLLESVVPAFREVEQTMPLDLAVELKQAVMQTLDITSTSGFISKAKVSTLMPYQRLAGKHGIKKQLGYSDWFFMAVWLGPGHPFLEDIRKDMSDVWGVEFPTDEIIYPMIFDRKTEDKLFMGEIAPTPTANEDSIEERANAIKKTINESSVNGLSAAIKDHLPDALKHFGDASKVYASEKSLDSTNRELEDARKQVNDLKNELAESKASQARAQEKTKSDMETLREEIRQLKAAQGSTGNVKKDVEALRVTITQRVTGIQAKVEKDMSTLRNEVAKSAEKAEKAVETGALVLSVLSTPGGQKRKMDEIS</sequence>
<comment type="caution">
    <text evidence="3">The sequence shown here is derived from an EMBL/GenBank/DDBJ whole genome shotgun (WGS) entry which is preliminary data.</text>
</comment>
<organism evidence="3 4">
    <name type="scientific">Fusarium pseudoanthophilum</name>
    <dbReference type="NCBI Taxonomy" id="48495"/>
    <lineage>
        <taxon>Eukaryota</taxon>
        <taxon>Fungi</taxon>
        <taxon>Dikarya</taxon>
        <taxon>Ascomycota</taxon>
        <taxon>Pezizomycotina</taxon>
        <taxon>Sordariomycetes</taxon>
        <taxon>Hypocreomycetidae</taxon>
        <taxon>Hypocreales</taxon>
        <taxon>Nectriaceae</taxon>
        <taxon>Fusarium</taxon>
        <taxon>Fusarium fujikuroi species complex</taxon>
    </lineage>
</organism>
<reference evidence="3 4" key="1">
    <citation type="submission" date="2020-05" db="EMBL/GenBank/DDBJ databases">
        <title>Identification and distribution of gene clusters putatively required for synthesis of sphingolipid metabolism inhibitors in phylogenetically diverse species of the filamentous fungus Fusarium.</title>
        <authorList>
            <person name="Kim H.-S."/>
            <person name="Busman M."/>
            <person name="Brown D.W."/>
            <person name="Divon H."/>
            <person name="Uhlig S."/>
            <person name="Proctor R.H."/>
        </authorList>
    </citation>
    <scope>NUCLEOTIDE SEQUENCE [LARGE SCALE GENOMIC DNA]</scope>
    <source>
        <strain evidence="3 4">NRRL 25211</strain>
    </source>
</reference>
<feature type="region of interest" description="Disordered" evidence="2">
    <location>
        <begin position="1"/>
        <end position="45"/>
    </location>
</feature>
<evidence type="ECO:0000256" key="1">
    <source>
        <dbReference type="SAM" id="Coils"/>
    </source>
</evidence>
<accession>A0A8H5KL24</accession>
<evidence type="ECO:0000313" key="3">
    <source>
        <dbReference type="EMBL" id="KAF5574186.1"/>
    </source>
</evidence>
<dbReference type="AlphaFoldDB" id="A0A8H5KL24"/>
<keyword evidence="1" id="KW-0175">Coiled coil</keyword>
<dbReference type="Proteomes" id="UP000544095">
    <property type="component" value="Unassembled WGS sequence"/>
</dbReference>
<evidence type="ECO:0000313" key="4">
    <source>
        <dbReference type="Proteomes" id="UP000544095"/>
    </source>
</evidence>
<dbReference type="EMBL" id="JAAOAR010000752">
    <property type="protein sequence ID" value="KAF5574186.1"/>
    <property type="molecule type" value="Genomic_DNA"/>
</dbReference>
<feature type="coiled-coil region" evidence="1">
    <location>
        <begin position="259"/>
        <end position="311"/>
    </location>
</feature>
<gene>
    <name evidence="3" type="ORF">FPANT_11917</name>
</gene>
<keyword evidence="4" id="KW-1185">Reference proteome</keyword>
<name>A0A8H5KL24_9HYPO</name>
<protein>
    <submittedName>
        <fullName evidence="3">Uncharacterized protein</fullName>
    </submittedName>
</protein>